<sequence>MNLQENISLALFTTFHIGGPARFFREASTEEEIHGAIAYAQEHNLALYPLGAGSNILVPDNGVDGVVLKILLNNIAFENKSDETLLIAGAGVPWENIVDAASERELFGIENLAGIPGTMGGAAVQNIGAYGAEFSKVFDYADVVNSATNESSRIHLAEAAFAYRTSFFKKHREYIIVRVALRLSKQSSPNISYTDLVRAQAAGTQLSTPREIASAIRSIRATKFPDITKEGTAGSFFKNPIISRCLADSLIARFPGLPLFPQENGMMKLSLAWILDHILSLKGFSNGLVRLYEEQPLVIVAHTGATAAEVDIFANEITKYVLSATGIAIEREVETFCV</sequence>
<evidence type="ECO:0000256" key="1">
    <source>
        <dbReference type="ARBA" id="ARBA00001974"/>
    </source>
</evidence>
<comment type="catalytic activity">
    <reaction evidence="15 16">
        <text>UDP-N-acetyl-alpha-D-muramate + NADP(+) = UDP-N-acetyl-3-O-(1-carboxyvinyl)-alpha-D-glucosamine + NADPH + H(+)</text>
        <dbReference type="Rhea" id="RHEA:12248"/>
        <dbReference type="ChEBI" id="CHEBI:15378"/>
        <dbReference type="ChEBI" id="CHEBI:57783"/>
        <dbReference type="ChEBI" id="CHEBI:58349"/>
        <dbReference type="ChEBI" id="CHEBI:68483"/>
        <dbReference type="ChEBI" id="CHEBI:70757"/>
        <dbReference type="EC" id="1.3.1.98"/>
    </reaction>
</comment>
<dbReference type="InterPro" id="IPR011601">
    <property type="entry name" value="MurB_C"/>
</dbReference>
<name>A0A1F6G5I7_9BACT</name>
<keyword evidence="14 16" id="KW-0961">Cell wall biogenesis/degradation</keyword>
<dbReference type="InterPro" id="IPR016166">
    <property type="entry name" value="FAD-bd_PCMH"/>
</dbReference>
<protein>
    <recommendedName>
        <fullName evidence="16">UDP-N-acetylenolpyruvoylglucosamine reductase</fullName>
        <ecNumber evidence="16">1.3.1.98</ecNumber>
    </recommendedName>
    <alternativeName>
        <fullName evidence="16">UDP-N-acetylmuramate dehydrogenase</fullName>
    </alternativeName>
</protein>
<feature type="active site" evidence="16">
    <location>
        <position position="332"/>
    </location>
</feature>
<dbReference type="NCBIfam" id="NF000755">
    <property type="entry name" value="PRK00046.1"/>
    <property type="match status" value="1"/>
</dbReference>
<dbReference type="NCBIfam" id="TIGR00179">
    <property type="entry name" value="murB"/>
    <property type="match status" value="1"/>
</dbReference>
<dbReference type="GO" id="GO:0008360">
    <property type="term" value="P:regulation of cell shape"/>
    <property type="evidence" value="ECO:0007669"/>
    <property type="project" value="UniProtKB-KW"/>
</dbReference>
<feature type="active site" description="Proton donor" evidence="16">
    <location>
        <position position="235"/>
    </location>
</feature>
<evidence type="ECO:0000256" key="5">
    <source>
        <dbReference type="ARBA" id="ARBA00022490"/>
    </source>
</evidence>
<dbReference type="Pfam" id="PF02873">
    <property type="entry name" value="MurB_C"/>
    <property type="match status" value="1"/>
</dbReference>
<keyword evidence="12 16" id="KW-0560">Oxidoreductase</keyword>
<dbReference type="STRING" id="1798533.A2609_01690"/>
<keyword evidence="6 16" id="KW-0132">Cell division</keyword>
<keyword evidence="7 16" id="KW-0285">Flavoprotein</keyword>
<dbReference type="Gene3D" id="3.90.78.10">
    <property type="entry name" value="UDP-N-acetylenolpyruvoylglucosamine reductase, C-terminal domain"/>
    <property type="match status" value="1"/>
</dbReference>
<evidence type="ECO:0000256" key="16">
    <source>
        <dbReference type="HAMAP-Rule" id="MF_00037"/>
    </source>
</evidence>
<evidence type="ECO:0000256" key="13">
    <source>
        <dbReference type="ARBA" id="ARBA00023306"/>
    </source>
</evidence>
<dbReference type="UniPathway" id="UPA00219"/>
<keyword evidence="5 16" id="KW-0963">Cytoplasm</keyword>
<dbReference type="InterPro" id="IPR036318">
    <property type="entry name" value="FAD-bd_PCMH-like_sf"/>
</dbReference>
<proteinExistence type="inferred from homology"/>
<evidence type="ECO:0000256" key="9">
    <source>
        <dbReference type="ARBA" id="ARBA00022857"/>
    </source>
</evidence>
<dbReference type="Pfam" id="PF01565">
    <property type="entry name" value="FAD_binding_4"/>
    <property type="match status" value="1"/>
</dbReference>
<evidence type="ECO:0000256" key="6">
    <source>
        <dbReference type="ARBA" id="ARBA00022618"/>
    </source>
</evidence>
<dbReference type="Gene3D" id="3.30.465.10">
    <property type="match status" value="1"/>
</dbReference>
<feature type="domain" description="FAD-binding PCMH-type" evidence="17">
    <location>
        <begin position="16"/>
        <end position="186"/>
    </location>
</feature>
<dbReference type="InterPro" id="IPR016169">
    <property type="entry name" value="FAD-bd_PCMH_sub2"/>
</dbReference>
<dbReference type="EC" id="1.3.1.98" evidence="16"/>
<dbReference type="AlphaFoldDB" id="A0A1F6G5I7"/>
<dbReference type="PANTHER" id="PTHR21071">
    <property type="entry name" value="UDP-N-ACETYLENOLPYRUVOYLGLUCOSAMINE REDUCTASE"/>
    <property type="match status" value="1"/>
</dbReference>
<dbReference type="GO" id="GO:0008762">
    <property type="term" value="F:UDP-N-acetylmuramate dehydrogenase activity"/>
    <property type="evidence" value="ECO:0007669"/>
    <property type="project" value="UniProtKB-UniRule"/>
</dbReference>
<evidence type="ECO:0000256" key="15">
    <source>
        <dbReference type="ARBA" id="ARBA00048914"/>
    </source>
</evidence>
<dbReference type="PANTHER" id="PTHR21071:SF4">
    <property type="entry name" value="UDP-N-ACETYLENOLPYRUVOYLGLUCOSAMINE REDUCTASE"/>
    <property type="match status" value="1"/>
</dbReference>
<keyword evidence="8 16" id="KW-0274">FAD</keyword>
<evidence type="ECO:0000256" key="11">
    <source>
        <dbReference type="ARBA" id="ARBA00022984"/>
    </source>
</evidence>
<dbReference type="GO" id="GO:0051301">
    <property type="term" value="P:cell division"/>
    <property type="evidence" value="ECO:0007669"/>
    <property type="project" value="UniProtKB-KW"/>
</dbReference>
<evidence type="ECO:0000256" key="12">
    <source>
        <dbReference type="ARBA" id="ARBA00023002"/>
    </source>
</evidence>
<comment type="cofactor">
    <cofactor evidence="1 16">
        <name>FAD</name>
        <dbReference type="ChEBI" id="CHEBI:57692"/>
    </cofactor>
</comment>
<dbReference type="Proteomes" id="UP000176867">
    <property type="component" value="Unassembled WGS sequence"/>
</dbReference>
<comment type="subcellular location">
    <subcellularLocation>
        <location evidence="3 16">Cytoplasm</location>
    </subcellularLocation>
</comment>
<evidence type="ECO:0000313" key="19">
    <source>
        <dbReference type="Proteomes" id="UP000176867"/>
    </source>
</evidence>
<evidence type="ECO:0000256" key="10">
    <source>
        <dbReference type="ARBA" id="ARBA00022960"/>
    </source>
</evidence>
<organism evidence="18 19">
    <name type="scientific">Candidatus Kaiserbacteria bacterium RIFOXYD1_FULL_47_14</name>
    <dbReference type="NCBI Taxonomy" id="1798533"/>
    <lineage>
        <taxon>Bacteria</taxon>
        <taxon>Candidatus Kaiseribacteriota</taxon>
    </lineage>
</organism>
<evidence type="ECO:0000256" key="7">
    <source>
        <dbReference type="ARBA" id="ARBA00022630"/>
    </source>
</evidence>
<evidence type="ECO:0000256" key="3">
    <source>
        <dbReference type="ARBA" id="ARBA00004496"/>
    </source>
</evidence>
<dbReference type="InterPro" id="IPR003170">
    <property type="entry name" value="MurB"/>
</dbReference>
<evidence type="ECO:0000256" key="8">
    <source>
        <dbReference type="ARBA" id="ARBA00022827"/>
    </source>
</evidence>
<dbReference type="Gene3D" id="3.30.43.10">
    <property type="entry name" value="Uridine Diphospho-n-acetylenolpyruvylglucosamine Reductase, domain 2"/>
    <property type="match status" value="1"/>
</dbReference>
<evidence type="ECO:0000259" key="17">
    <source>
        <dbReference type="PROSITE" id="PS51387"/>
    </source>
</evidence>
<evidence type="ECO:0000256" key="14">
    <source>
        <dbReference type="ARBA" id="ARBA00023316"/>
    </source>
</evidence>
<comment type="caution">
    <text evidence="18">The sequence shown here is derived from an EMBL/GenBank/DDBJ whole genome shotgun (WGS) entry which is preliminary data.</text>
</comment>
<accession>A0A1F6G5I7</accession>
<gene>
    <name evidence="16" type="primary">murB</name>
    <name evidence="18" type="ORF">A2609_01690</name>
</gene>
<dbReference type="SUPFAM" id="SSF56176">
    <property type="entry name" value="FAD-binding/transporter-associated domain-like"/>
    <property type="match status" value="1"/>
</dbReference>
<reference evidence="18 19" key="1">
    <citation type="journal article" date="2016" name="Nat. Commun.">
        <title>Thousands of microbial genomes shed light on interconnected biogeochemical processes in an aquifer system.</title>
        <authorList>
            <person name="Anantharaman K."/>
            <person name="Brown C.T."/>
            <person name="Hug L.A."/>
            <person name="Sharon I."/>
            <person name="Castelle C.J."/>
            <person name="Probst A.J."/>
            <person name="Thomas B.C."/>
            <person name="Singh A."/>
            <person name="Wilkins M.J."/>
            <person name="Karaoz U."/>
            <person name="Brodie E.L."/>
            <person name="Williams K.H."/>
            <person name="Hubbard S.S."/>
            <person name="Banfield J.F."/>
        </authorList>
    </citation>
    <scope>NUCLEOTIDE SEQUENCE [LARGE SCALE GENOMIC DNA]</scope>
</reference>
<keyword evidence="10 16" id="KW-0133">Cell shape</keyword>
<dbReference type="EMBL" id="MFMU01000009">
    <property type="protein sequence ID" value="OGG93380.1"/>
    <property type="molecule type" value="Genomic_DNA"/>
</dbReference>
<dbReference type="InterPro" id="IPR016167">
    <property type="entry name" value="FAD-bd_PCMH_sub1"/>
</dbReference>
<comment type="function">
    <text evidence="2 16">Cell wall formation.</text>
</comment>
<keyword evidence="13 16" id="KW-0131">Cell cycle</keyword>
<dbReference type="GO" id="GO:0071949">
    <property type="term" value="F:FAD binding"/>
    <property type="evidence" value="ECO:0007669"/>
    <property type="project" value="InterPro"/>
</dbReference>
<dbReference type="InterPro" id="IPR036635">
    <property type="entry name" value="MurB_C_sf"/>
</dbReference>
<comment type="similarity">
    <text evidence="16">Belongs to the MurB family.</text>
</comment>
<keyword evidence="9 16" id="KW-0521">NADP</keyword>
<dbReference type="HAMAP" id="MF_00037">
    <property type="entry name" value="MurB"/>
    <property type="match status" value="1"/>
</dbReference>
<dbReference type="PROSITE" id="PS51387">
    <property type="entry name" value="FAD_PCMH"/>
    <property type="match status" value="1"/>
</dbReference>
<dbReference type="GO" id="GO:0009252">
    <property type="term" value="P:peptidoglycan biosynthetic process"/>
    <property type="evidence" value="ECO:0007669"/>
    <property type="project" value="UniProtKB-UniRule"/>
</dbReference>
<feature type="active site" evidence="16">
    <location>
        <position position="164"/>
    </location>
</feature>
<evidence type="ECO:0000313" key="18">
    <source>
        <dbReference type="EMBL" id="OGG93380.1"/>
    </source>
</evidence>
<keyword evidence="11 16" id="KW-0573">Peptidoglycan synthesis</keyword>
<comment type="pathway">
    <text evidence="4 16">Cell wall biogenesis; peptidoglycan biosynthesis.</text>
</comment>
<dbReference type="SUPFAM" id="SSF56194">
    <property type="entry name" value="Uridine diphospho-N-Acetylenolpyruvylglucosamine reductase, MurB, C-terminal domain"/>
    <property type="match status" value="1"/>
</dbReference>
<dbReference type="InterPro" id="IPR006094">
    <property type="entry name" value="Oxid_FAD_bind_N"/>
</dbReference>
<dbReference type="GO" id="GO:0005829">
    <property type="term" value="C:cytosol"/>
    <property type="evidence" value="ECO:0007669"/>
    <property type="project" value="TreeGrafter"/>
</dbReference>
<evidence type="ECO:0000256" key="4">
    <source>
        <dbReference type="ARBA" id="ARBA00004752"/>
    </source>
</evidence>
<evidence type="ECO:0000256" key="2">
    <source>
        <dbReference type="ARBA" id="ARBA00003921"/>
    </source>
</evidence>
<dbReference type="GO" id="GO:0071555">
    <property type="term" value="P:cell wall organization"/>
    <property type="evidence" value="ECO:0007669"/>
    <property type="project" value="UniProtKB-KW"/>
</dbReference>